<dbReference type="AlphaFoldDB" id="A0A913IC45"/>
<dbReference type="GO" id="GO:0045165">
    <property type="term" value="P:cell fate commitment"/>
    <property type="evidence" value="ECO:0007669"/>
    <property type="project" value="TreeGrafter"/>
</dbReference>
<comment type="subcellular location">
    <subcellularLocation>
        <location evidence="1">Nucleus</location>
    </subcellularLocation>
</comment>
<dbReference type="SUPFAM" id="SSF57716">
    <property type="entry name" value="Glucocorticoid receptor-like (DNA-binding domain)"/>
    <property type="match status" value="1"/>
</dbReference>
<dbReference type="PRINTS" id="PR00619">
    <property type="entry name" value="GATAZNFINGER"/>
</dbReference>
<evidence type="ECO:0000256" key="6">
    <source>
        <dbReference type="ARBA" id="ARBA00023163"/>
    </source>
</evidence>
<accession>A0A913IC45</accession>
<evidence type="ECO:0000256" key="4">
    <source>
        <dbReference type="ARBA" id="ARBA00022833"/>
    </source>
</evidence>
<dbReference type="GO" id="GO:0000122">
    <property type="term" value="P:negative regulation of transcription by RNA polymerase II"/>
    <property type="evidence" value="ECO:0007669"/>
    <property type="project" value="TreeGrafter"/>
</dbReference>
<dbReference type="CDD" id="cd00202">
    <property type="entry name" value="ZnF_GATA"/>
    <property type="match status" value="1"/>
</dbReference>
<dbReference type="PANTHER" id="PTHR10071">
    <property type="entry name" value="TRANSCRIPTION FACTOR GATA FAMILY MEMBER"/>
    <property type="match status" value="1"/>
</dbReference>
<evidence type="ECO:0000256" key="9">
    <source>
        <dbReference type="SAM" id="MobiDB-lite"/>
    </source>
</evidence>
<keyword evidence="3 8" id="KW-0863">Zinc-finger</keyword>
<feature type="region of interest" description="Disordered" evidence="9">
    <location>
        <begin position="225"/>
        <end position="286"/>
    </location>
</feature>
<feature type="domain" description="GATA-type" evidence="10">
    <location>
        <begin position="546"/>
        <end position="593"/>
    </location>
</feature>
<evidence type="ECO:0000256" key="3">
    <source>
        <dbReference type="ARBA" id="ARBA00022771"/>
    </source>
</evidence>
<dbReference type="SMART" id="SM00401">
    <property type="entry name" value="ZnF_GATA"/>
    <property type="match status" value="1"/>
</dbReference>
<dbReference type="PANTHER" id="PTHR10071:SF281">
    <property type="entry name" value="BOX A-BINDING FACTOR-RELATED"/>
    <property type="match status" value="1"/>
</dbReference>
<keyword evidence="7" id="KW-0539">Nucleus</keyword>
<protein>
    <submittedName>
        <fullName evidence="12 13">GATA-type domain-containing protein</fullName>
    </submittedName>
</protein>
<keyword evidence="11" id="KW-1185">Reference proteome</keyword>
<dbReference type="Proteomes" id="UP000035681">
    <property type="component" value="Unplaced"/>
</dbReference>
<evidence type="ECO:0000256" key="8">
    <source>
        <dbReference type="PROSITE-ProRule" id="PRU00094"/>
    </source>
</evidence>
<reference evidence="12" key="1">
    <citation type="submission" date="2022-10" db="UniProtKB">
        <authorList>
            <consortium name="WormBaseParasite"/>
        </authorList>
    </citation>
    <scope>IDENTIFICATION</scope>
</reference>
<name>A0A913IC45_STRER</name>
<dbReference type="GO" id="GO:0045944">
    <property type="term" value="P:positive regulation of transcription by RNA polymerase II"/>
    <property type="evidence" value="ECO:0007669"/>
    <property type="project" value="TreeGrafter"/>
</dbReference>
<dbReference type="GO" id="GO:0000978">
    <property type="term" value="F:RNA polymerase II cis-regulatory region sequence-specific DNA binding"/>
    <property type="evidence" value="ECO:0007669"/>
    <property type="project" value="TreeGrafter"/>
</dbReference>
<dbReference type="WBParaSite" id="SSTP_0001171300.1">
    <property type="protein sequence ID" value="SSTP_0001171300.1"/>
    <property type="gene ID" value="SSTP_0001171300"/>
</dbReference>
<keyword evidence="5" id="KW-0805">Transcription regulation</keyword>
<evidence type="ECO:0000259" key="10">
    <source>
        <dbReference type="PROSITE" id="PS50114"/>
    </source>
</evidence>
<sequence length="727" mass="79168">MILSDLSNQQFAMKGLPTGQDKQLLSTVSTDVPTQQINNLISYDNSNSENNSSSCLNIIMDKPNKDKVMDIVLTHDKCNDSTDTVINSGDLCYPKNDNESSINSNNYLLIDSTLNDSVVKNNKDNEKIDDITSAITPVSMDIPPSSVTSTLSHESGDVPISQLEKKKSNFTINCNCSCTPIVIELKQKYDMLEEVVIKLADQGESRYKKMNGDINQLKEDIKSIKCTSHDRIPHSASTSNRSSASPALTTASISSSHSIESSKINNGLVKNSRKRKSKGGPALLESENKSKIINESMSSTGGLDLISSLAALSNTATNGSNFSLTSKLQNIDVNKADSVLNIMRELVAAQTSSIKLPQGSNNINQQCNTSDNLNIISSIASTINSNEEGNSLTQPSLGLQNDIKSEDFSEKLSLLMEGEKPQKQIKKEICSTNGSENESSSVNLISSIAGLTSSGENKSWLPLMINSPHLSNNENALQSIAQLMEGGKPIKKIRKKRSPKTKVKTEDSENGDSIQNGVKSEFDPLADCSNIVPEGSITENDGQTICHNCGTNSTTAWRRDLVGNLVCNACGLYYRLHKTERPPHLRKDKIQSRFRKSKKDDANQSVTSMDTSMNTTSQNDSTLESSTLNNSILNTSHNNTSSLGQGTLSNLSEFSNTYINNPALNNASTLQYSQSFNNIFNMLNQQTMNDLLAGNFNNFSLFNQPKLPQATTHDLLSAANIASTYSM</sequence>
<evidence type="ECO:0000256" key="2">
    <source>
        <dbReference type="ARBA" id="ARBA00022723"/>
    </source>
</evidence>
<dbReference type="GO" id="GO:0005634">
    <property type="term" value="C:nucleus"/>
    <property type="evidence" value="ECO:0007669"/>
    <property type="project" value="UniProtKB-SubCell"/>
</dbReference>
<dbReference type="Pfam" id="PF00320">
    <property type="entry name" value="GATA"/>
    <property type="match status" value="1"/>
</dbReference>
<evidence type="ECO:0000313" key="13">
    <source>
        <dbReference type="WBParaSite" id="TCONS_00002384.p1"/>
    </source>
</evidence>
<feature type="compositionally biased region" description="Polar residues" evidence="9">
    <location>
        <begin position="603"/>
        <end position="618"/>
    </location>
</feature>
<evidence type="ECO:0000256" key="7">
    <source>
        <dbReference type="ARBA" id="ARBA00023242"/>
    </source>
</evidence>
<feature type="compositionally biased region" description="Low complexity" evidence="9">
    <location>
        <begin position="235"/>
        <end position="264"/>
    </location>
</feature>
<feature type="region of interest" description="Disordered" evidence="9">
    <location>
        <begin position="492"/>
        <end position="518"/>
    </location>
</feature>
<evidence type="ECO:0000313" key="11">
    <source>
        <dbReference type="Proteomes" id="UP000035681"/>
    </source>
</evidence>
<dbReference type="InterPro" id="IPR039355">
    <property type="entry name" value="Transcription_factor_GATA"/>
</dbReference>
<dbReference type="GO" id="GO:0000981">
    <property type="term" value="F:DNA-binding transcription factor activity, RNA polymerase II-specific"/>
    <property type="evidence" value="ECO:0007669"/>
    <property type="project" value="TreeGrafter"/>
</dbReference>
<feature type="compositionally biased region" description="Basic residues" evidence="9">
    <location>
        <begin position="492"/>
        <end position="502"/>
    </location>
</feature>
<proteinExistence type="predicted"/>
<keyword evidence="2" id="KW-0479">Metal-binding</keyword>
<feature type="region of interest" description="Disordered" evidence="9">
    <location>
        <begin position="584"/>
        <end position="624"/>
    </location>
</feature>
<keyword evidence="6" id="KW-0804">Transcription</keyword>
<dbReference type="InterPro" id="IPR013088">
    <property type="entry name" value="Znf_NHR/GATA"/>
</dbReference>
<evidence type="ECO:0000313" key="12">
    <source>
        <dbReference type="WBParaSite" id="SSTP_0001171300.1"/>
    </source>
</evidence>
<organism evidence="12">
    <name type="scientific">Strongyloides stercoralis</name>
    <name type="common">Threadworm</name>
    <dbReference type="NCBI Taxonomy" id="6248"/>
    <lineage>
        <taxon>Eukaryota</taxon>
        <taxon>Metazoa</taxon>
        <taxon>Ecdysozoa</taxon>
        <taxon>Nematoda</taxon>
        <taxon>Chromadorea</taxon>
        <taxon>Rhabditida</taxon>
        <taxon>Tylenchina</taxon>
        <taxon>Panagrolaimomorpha</taxon>
        <taxon>Strongyloidoidea</taxon>
        <taxon>Strongyloididae</taxon>
        <taxon>Strongyloides</taxon>
    </lineage>
</organism>
<keyword evidence="4" id="KW-0862">Zinc</keyword>
<evidence type="ECO:0000256" key="5">
    <source>
        <dbReference type="ARBA" id="ARBA00023015"/>
    </source>
</evidence>
<dbReference type="PROSITE" id="PS00344">
    <property type="entry name" value="GATA_ZN_FINGER_1"/>
    <property type="match status" value="1"/>
</dbReference>
<dbReference type="WBParaSite" id="TCONS_00002384.p1">
    <property type="protein sequence ID" value="TCONS_00002384.p1"/>
    <property type="gene ID" value="XLOC_002236"/>
</dbReference>
<dbReference type="Gene3D" id="3.30.50.10">
    <property type="entry name" value="Erythroid Transcription Factor GATA-1, subunit A"/>
    <property type="match status" value="1"/>
</dbReference>
<dbReference type="GO" id="GO:0008270">
    <property type="term" value="F:zinc ion binding"/>
    <property type="evidence" value="ECO:0007669"/>
    <property type="project" value="UniProtKB-KW"/>
</dbReference>
<dbReference type="InterPro" id="IPR000679">
    <property type="entry name" value="Znf_GATA"/>
</dbReference>
<dbReference type="PROSITE" id="PS50114">
    <property type="entry name" value="GATA_ZN_FINGER_2"/>
    <property type="match status" value="1"/>
</dbReference>
<evidence type="ECO:0000256" key="1">
    <source>
        <dbReference type="ARBA" id="ARBA00004123"/>
    </source>
</evidence>